<evidence type="ECO:0000256" key="10">
    <source>
        <dbReference type="ARBA" id="ARBA00022840"/>
    </source>
</evidence>
<dbReference type="RefSeq" id="WP_086551829.1">
    <property type="nucleotide sequence ID" value="NZ_JBDNON010000041.1"/>
</dbReference>
<dbReference type="AlphaFoldDB" id="A0A252A4X6"/>
<keyword evidence="6 13" id="KW-0441">Lipid A biosynthesis</keyword>
<gene>
    <name evidence="13" type="primary">lpxK</name>
    <name evidence="14" type="ORF">HK12_00875</name>
</gene>
<dbReference type="PANTHER" id="PTHR42724">
    <property type="entry name" value="TETRAACYLDISACCHARIDE 4'-KINASE"/>
    <property type="match status" value="1"/>
</dbReference>
<dbReference type="SUPFAM" id="SSF52540">
    <property type="entry name" value="P-loop containing nucleoside triphosphate hydrolases"/>
    <property type="match status" value="1"/>
</dbReference>
<evidence type="ECO:0000256" key="7">
    <source>
        <dbReference type="ARBA" id="ARBA00022679"/>
    </source>
</evidence>
<comment type="catalytic activity">
    <reaction evidence="13">
        <text>a lipid A disaccharide + ATP = a lipid IVA + ADP + H(+)</text>
        <dbReference type="Rhea" id="RHEA:67840"/>
        <dbReference type="ChEBI" id="CHEBI:15378"/>
        <dbReference type="ChEBI" id="CHEBI:30616"/>
        <dbReference type="ChEBI" id="CHEBI:176343"/>
        <dbReference type="ChEBI" id="CHEBI:176425"/>
        <dbReference type="ChEBI" id="CHEBI:456216"/>
        <dbReference type="EC" id="2.7.1.130"/>
    </reaction>
</comment>
<evidence type="ECO:0000256" key="4">
    <source>
        <dbReference type="ARBA" id="ARBA00016436"/>
    </source>
</evidence>
<evidence type="ECO:0000256" key="12">
    <source>
        <dbReference type="ARBA" id="ARBA00029757"/>
    </source>
</evidence>
<evidence type="ECO:0000256" key="3">
    <source>
        <dbReference type="ARBA" id="ARBA00012071"/>
    </source>
</evidence>
<keyword evidence="9 13" id="KW-0418">Kinase</keyword>
<keyword evidence="10 13" id="KW-0067">ATP-binding</keyword>
<protein>
    <recommendedName>
        <fullName evidence="4 13">Tetraacyldisaccharide 4'-kinase</fullName>
        <ecNumber evidence="3 13">2.7.1.130</ecNumber>
    </recommendedName>
    <alternativeName>
        <fullName evidence="12 13">Lipid A 4'-kinase</fullName>
    </alternativeName>
</protein>
<sequence length="332" mass="36050">MRGPPKFWQEPDRRFLPFLLAPFSKIVAACAARRLRQSGWKAPVPVLCCGNLTTGGTGKTTVVLDLMARLQAQGVVVHALIRGYKGRITTPTQVDPIRHTARDVGDEALLLAACGPTWVGGNRAASAQKAIQAGAQCLIMDDGLQNPTLHKTYSVLIIDGAVGLGNGHVLPAGPLREEATGALQRADVVLMIGHDKTGFLTRYAPFLAHTHIMHANLQTVMPLAPEKECQPYVAFAGLGRPDKFFEGLKQAQAHIVKTCAFPDHYFYQKGDIQTLYALAQHYNARLLTTPKDAIRLPAAIRNTITVASVSLQWGNAHMPEHILNSTLHGKRA</sequence>
<dbReference type="GO" id="GO:0009029">
    <property type="term" value="F:lipid-A 4'-kinase activity"/>
    <property type="evidence" value="ECO:0007669"/>
    <property type="project" value="UniProtKB-UniRule"/>
</dbReference>
<dbReference type="GO" id="GO:0005886">
    <property type="term" value="C:plasma membrane"/>
    <property type="evidence" value="ECO:0007669"/>
    <property type="project" value="TreeGrafter"/>
</dbReference>
<dbReference type="HAMAP" id="MF_00409">
    <property type="entry name" value="LpxK"/>
    <property type="match status" value="1"/>
</dbReference>
<evidence type="ECO:0000256" key="9">
    <source>
        <dbReference type="ARBA" id="ARBA00022777"/>
    </source>
</evidence>
<evidence type="ECO:0000256" key="6">
    <source>
        <dbReference type="ARBA" id="ARBA00022556"/>
    </source>
</evidence>
<evidence type="ECO:0000256" key="2">
    <source>
        <dbReference type="ARBA" id="ARBA00004870"/>
    </source>
</evidence>
<evidence type="ECO:0000256" key="13">
    <source>
        <dbReference type="HAMAP-Rule" id="MF_00409"/>
    </source>
</evidence>
<keyword evidence="8 13" id="KW-0547">Nucleotide-binding</keyword>
<dbReference type="UniPathway" id="UPA00359">
    <property type="reaction ID" value="UER00482"/>
</dbReference>
<name>A0A252A4X6_9PROT</name>
<comment type="similarity">
    <text evidence="13">Belongs to the LpxK family.</text>
</comment>
<keyword evidence="5 13" id="KW-0444">Lipid biosynthesis</keyword>
<evidence type="ECO:0000313" key="14">
    <source>
        <dbReference type="EMBL" id="OUI84486.1"/>
    </source>
</evidence>
<dbReference type="Pfam" id="PF02606">
    <property type="entry name" value="LpxK"/>
    <property type="match status" value="1"/>
</dbReference>
<dbReference type="EC" id="2.7.1.130" evidence="3 13"/>
<dbReference type="PANTHER" id="PTHR42724:SF1">
    <property type="entry name" value="TETRAACYLDISACCHARIDE 4'-KINASE, MITOCHONDRIAL-RELATED"/>
    <property type="match status" value="1"/>
</dbReference>
<dbReference type="InterPro" id="IPR027417">
    <property type="entry name" value="P-loop_NTPase"/>
</dbReference>
<dbReference type="GO" id="GO:0009244">
    <property type="term" value="P:lipopolysaccharide core region biosynthetic process"/>
    <property type="evidence" value="ECO:0007669"/>
    <property type="project" value="TreeGrafter"/>
</dbReference>
<feature type="binding site" evidence="13">
    <location>
        <begin position="53"/>
        <end position="60"/>
    </location>
    <ligand>
        <name>ATP</name>
        <dbReference type="ChEBI" id="CHEBI:30616"/>
    </ligand>
</feature>
<keyword evidence="11 13" id="KW-0443">Lipid metabolism</keyword>
<evidence type="ECO:0000256" key="8">
    <source>
        <dbReference type="ARBA" id="ARBA00022741"/>
    </source>
</evidence>
<dbReference type="Proteomes" id="UP000194639">
    <property type="component" value="Unassembled WGS sequence"/>
</dbReference>
<proteinExistence type="inferred from homology"/>
<organism evidence="14 15">
    <name type="scientific">Acetobacter orientalis</name>
    <dbReference type="NCBI Taxonomy" id="146474"/>
    <lineage>
        <taxon>Bacteria</taxon>
        <taxon>Pseudomonadati</taxon>
        <taxon>Pseudomonadota</taxon>
        <taxon>Alphaproteobacteria</taxon>
        <taxon>Acetobacterales</taxon>
        <taxon>Acetobacteraceae</taxon>
        <taxon>Acetobacter</taxon>
    </lineage>
</organism>
<comment type="pathway">
    <text evidence="2 13">Glycolipid biosynthesis; lipid IV(A) biosynthesis; lipid IV(A) from (3R)-3-hydroxytetradecanoyl-[acyl-carrier-protein] and UDP-N-acetyl-alpha-D-glucosamine: step 6/6.</text>
</comment>
<evidence type="ECO:0000256" key="11">
    <source>
        <dbReference type="ARBA" id="ARBA00023098"/>
    </source>
</evidence>
<dbReference type="EMBL" id="JOMO01000011">
    <property type="protein sequence ID" value="OUI84486.1"/>
    <property type="molecule type" value="Genomic_DNA"/>
</dbReference>
<dbReference type="GO" id="GO:0005524">
    <property type="term" value="F:ATP binding"/>
    <property type="evidence" value="ECO:0007669"/>
    <property type="project" value="UniProtKB-UniRule"/>
</dbReference>
<keyword evidence="7 13" id="KW-0808">Transferase</keyword>
<comment type="function">
    <text evidence="1 13">Transfers the gamma-phosphate of ATP to the 4'-position of a tetraacyldisaccharide 1-phosphate intermediate (termed DS-1-P) to form tetraacyldisaccharide 1,4'-bis-phosphate (lipid IVA).</text>
</comment>
<evidence type="ECO:0000256" key="5">
    <source>
        <dbReference type="ARBA" id="ARBA00022516"/>
    </source>
</evidence>
<dbReference type="InterPro" id="IPR003758">
    <property type="entry name" value="LpxK"/>
</dbReference>
<accession>A0A252A4X6</accession>
<evidence type="ECO:0000256" key="1">
    <source>
        <dbReference type="ARBA" id="ARBA00002274"/>
    </source>
</evidence>
<reference evidence="14 15" key="1">
    <citation type="submission" date="2014-06" db="EMBL/GenBank/DDBJ databases">
        <authorList>
            <person name="Ju J."/>
            <person name="Zhang J."/>
        </authorList>
    </citation>
    <scope>NUCLEOTIDE SEQUENCE [LARGE SCALE GENOMIC DNA]</scope>
    <source>
        <strain evidence="14">DmW_045</strain>
    </source>
</reference>
<dbReference type="NCBIfam" id="TIGR00682">
    <property type="entry name" value="lpxK"/>
    <property type="match status" value="1"/>
</dbReference>
<comment type="caution">
    <text evidence="14">The sequence shown here is derived from an EMBL/GenBank/DDBJ whole genome shotgun (WGS) entry which is preliminary data.</text>
</comment>
<evidence type="ECO:0000313" key="15">
    <source>
        <dbReference type="Proteomes" id="UP000194639"/>
    </source>
</evidence>
<dbReference type="GO" id="GO:0009245">
    <property type="term" value="P:lipid A biosynthetic process"/>
    <property type="evidence" value="ECO:0007669"/>
    <property type="project" value="UniProtKB-UniRule"/>
</dbReference>